<feature type="region of interest" description="Disordered" evidence="1">
    <location>
        <begin position="1"/>
        <end position="40"/>
    </location>
</feature>
<protein>
    <recommendedName>
        <fullName evidence="4">P-loop containing nucleoside triphosphate hydrolase protein</fullName>
    </recommendedName>
</protein>
<evidence type="ECO:0008006" key="4">
    <source>
        <dbReference type="Google" id="ProtNLM"/>
    </source>
</evidence>
<organism evidence="2 3">
    <name type="scientific">Cadophora malorum</name>
    <dbReference type="NCBI Taxonomy" id="108018"/>
    <lineage>
        <taxon>Eukaryota</taxon>
        <taxon>Fungi</taxon>
        <taxon>Dikarya</taxon>
        <taxon>Ascomycota</taxon>
        <taxon>Pezizomycotina</taxon>
        <taxon>Leotiomycetes</taxon>
        <taxon>Helotiales</taxon>
        <taxon>Ploettnerulaceae</taxon>
        <taxon>Cadophora</taxon>
    </lineage>
</organism>
<dbReference type="AlphaFoldDB" id="A0A8H7WHH3"/>
<name>A0A8H7WHH3_9HELO</name>
<gene>
    <name evidence="2" type="ORF">IFR04_001965</name>
</gene>
<proteinExistence type="predicted"/>
<dbReference type="OrthoDB" id="2316594at2759"/>
<comment type="caution">
    <text evidence="2">The sequence shown here is derived from an EMBL/GenBank/DDBJ whole genome shotgun (WGS) entry which is preliminary data.</text>
</comment>
<reference evidence="2" key="1">
    <citation type="submission" date="2021-02" db="EMBL/GenBank/DDBJ databases">
        <title>Genome sequence Cadophora malorum strain M34.</title>
        <authorList>
            <person name="Stefanovic E."/>
            <person name="Vu D."/>
            <person name="Scully C."/>
            <person name="Dijksterhuis J."/>
            <person name="Roader J."/>
            <person name="Houbraken J."/>
        </authorList>
    </citation>
    <scope>NUCLEOTIDE SEQUENCE</scope>
    <source>
        <strain evidence="2">M34</strain>
    </source>
</reference>
<dbReference type="EMBL" id="JAFJYH010000015">
    <property type="protein sequence ID" value="KAG4424994.1"/>
    <property type="molecule type" value="Genomic_DNA"/>
</dbReference>
<dbReference type="SUPFAM" id="SSF52540">
    <property type="entry name" value="P-loop containing nucleoside triphosphate hydrolases"/>
    <property type="match status" value="1"/>
</dbReference>
<evidence type="ECO:0000313" key="2">
    <source>
        <dbReference type="EMBL" id="KAG4424994.1"/>
    </source>
</evidence>
<evidence type="ECO:0000256" key="1">
    <source>
        <dbReference type="SAM" id="MobiDB-lite"/>
    </source>
</evidence>
<dbReference type="Proteomes" id="UP000664132">
    <property type="component" value="Unassembled WGS sequence"/>
</dbReference>
<dbReference type="Gene3D" id="3.40.50.300">
    <property type="entry name" value="P-loop containing nucleotide triphosphate hydrolases"/>
    <property type="match status" value="1"/>
</dbReference>
<keyword evidence="3" id="KW-1185">Reference proteome</keyword>
<feature type="region of interest" description="Disordered" evidence="1">
    <location>
        <begin position="61"/>
        <end position="103"/>
    </location>
</feature>
<dbReference type="InterPro" id="IPR027417">
    <property type="entry name" value="P-loop_NTPase"/>
</dbReference>
<evidence type="ECO:0000313" key="3">
    <source>
        <dbReference type="Proteomes" id="UP000664132"/>
    </source>
</evidence>
<accession>A0A8H7WHH3</accession>
<sequence length="810" mass="86892">MFSQSAADLQKRPFSFRDSSAPSMGIGRVPDQTPPQTMNLHQPLTTSKAGPFTTSLFTSIPPPQLTTHPALQPPAMPSAEMPSRTKPTEHAQQSKTGEGADQNELSMHLSMLSSVGGGQEKNELAGSPIFTTPVLRHAESSFSQFGFLAGNADILDEIATSGIDTASLPANLDPRIYFNISAPSSAFICGSQGSGKSHTLSCLLENCLLKSSVSKLDNPLSGLVFHYDSFISDIRGTPCEAAHLSSNPNIKVRILCSPSNVQTIKRTYSGLNVQIEPLMINQRDLNTKRMLDLMAVNTEDGKMPLYLHEITRILRAMRVSQQESNGSFNYAKFKQKVEDSPMTAGQQAPLTQRLDTLESFMPKSQTGVTNEKTKQSGQLLGNDWTVKKTNVGRVVALDEAHKYMNAGSEASTLTNTLLSSIRLQRHLGTRVFISTQEPAISPKLLDLCSITIVHRFTSPDWLRCLRAHLAALDNDDDLTKNPKSKLNNVFNQIVKLKIGQALLFAPSATVNVKTTKDESGVETPKIDRLGIGYLRVKIRDRVTADGGRSVLALGSDAPFATKASGATPGASIFGGPASSSGFAFTGFASNAPPSSSMFDIPANGVSFGGKSTAGLASAKKSNGLSIFNSNTAPFTTFGEAATANSSAMFNTTTTSSVFSTSQVEQSANINTTSVSSSTSIFASQATSAAPTFATKSFGFGNENRNVFGRNDQIAVKTEQESLPLFEPSATLSIAPSSAQTPTSFQGVFQKSVTISPNTPSTLNFTTHVEKEINTSSQYNVFQIITFKAPWSPFSFEELRLGDYGRGNKMV</sequence>